<organism evidence="1">
    <name type="scientific">Glycine max</name>
    <name type="common">Soybean</name>
    <name type="synonym">Glycine hispida</name>
    <dbReference type="NCBI Taxonomy" id="3847"/>
    <lineage>
        <taxon>Eukaryota</taxon>
        <taxon>Viridiplantae</taxon>
        <taxon>Streptophyta</taxon>
        <taxon>Embryophyta</taxon>
        <taxon>Tracheophyta</taxon>
        <taxon>Spermatophyta</taxon>
        <taxon>Magnoliopsida</taxon>
        <taxon>eudicotyledons</taxon>
        <taxon>Gunneridae</taxon>
        <taxon>Pentapetalae</taxon>
        <taxon>rosids</taxon>
        <taxon>fabids</taxon>
        <taxon>Fabales</taxon>
        <taxon>Fabaceae</taxon>
        <taxon>Papilionoideae</taxon>
        <taxon>50 kb inversion clade</taxon>
        <taxon>NPAAA clade</taxon>
        <taxon>indigoferoid/millettioid clade</taxon>
        <taxon>Phaseoleae</taxon>
        <taxon>Glycine</taxon>
        <taxon>Glycine subgen. Soja</taxon>
    </lineage>
</organism>
<protein>
    <recommendedName>
        <fullName evidence="4">HAT C-terminal dimerisation domain-containing protein</fullName>
    </recommendedName>
</protein>
<dbReference type="AlphaFoldDB" id="A0A0R0HLF2"/>
<dbReference type="InParanoid" id="A0A0R0HLF2"/>
<evidence type="ECO:0000313" key="3">
    <source>
        <dbReference type="Proteomes" id="UP000008827"/>
    </source>
</evidence>
<reference evidence="1" key="3">
    <citation type="submission" date="2018-07" db="EMBL/GenBank/DDBJ databases">
        <title>WGS assembly of Glycine max.</title>
        <authorList>
            <person name="Schmutz J."/>
            <person name="Cannon S."/>
            <person name="Schlueter J."/>
            <person name="Ma J."/>
            <person name="Mitros T."/>
            <person name="Nelson W."/>
            <person name="Hyten D."/>
            <person name="Song Q."/>
            <person name="Thelen J."/>
            <person name="Cheng J."/>
            <person name="Xu D."/>
            <person name="Hellsten U."/>
            <person name="May G."/>
            <person name="Yu Y."/>
            <person name="Sakurai T."/>
            <person name="Umezawa T."/>
            <person name="Bhattacharyya M."/>
            <person name="Sandhu D."/>
            <person name="Valliyodan B."/>
            <person name="Lindquist E."/>
            <person name="Peto M."/>
            <person name="Grant D."/>
            <person name="Shu S."/>
            <person name="Goodstein D."/>
            <person name="Barry K."/>
            <person name="Futrell-Griggs M."/>
            <person name="Abernathy B."/>
            <person name="Du J."/>
            <person name="Tian Z."/>
            <person name="Zhu L."/>
            <person name="Gill N."/>
            <person name="Joshi T."/>
            <person name="Libault M."/>
            <person name="Sethuraman A."/>
            <person name="Zhang X."/>
            <person name="Shinozaki K."/>
            <person name="Nguyen H."/>
            <person name="Wing R."/>
            <person name="Cregan P."/>
            <person name="Specht J."/>
            <person name="Grimwood J."/>
            <person name="Rokhsar D."/>
            <person name="Stacey G."/>
            <person name="Shoemaker R."/>
            <person name="Jackson S."/>
        </authorList>
    </citation>
    <scope>NUCLEOTIDE SEQUENCE</scope>
    <source>
        <tissue evidence="1">Callus</tissue>
    </source>
</reference>
<name>A0A0R0HLF2_SOYBN</name>
<reference evidence="1 2" key="1">
    <citation type="journal article" date="2010" name="Nature">
        <title>Genome sequence of the palaeopolyploid soybean.</title>
        <authorList>
            <person name="Schmutz J."/>
            <person name="Cannon S.B."/>
            <person name="Schlueter J."/>
            <person name="Ma J."/>
            <person name="Mitros T."/>
            <person name="Nelson W."/>
            <person name="Hyten D.L."/>
            <person name="Song Q."/>
            <person name="Thelen J.J."/>
            <person name="Cheng J."/>
            <person name="Xu D."/>
            <person name="Hellsten U."/>
            <person name="May G.D."/>
            <person name="Yu Y."/>
            <person name="Sakurai T."/>
            <person name="Umezawa T."/>
            <person name="Bhattacharyya M.K."/>
            <person name="Sandhu D."/>
            <person name="Valliyodan B."/>
            <person name="Lindquist E."/>
            <person name="Peto M."/>
            <person name="Grant D."/>
            <person name="Shu S."/>
            <person name="Goodstein D."/>
            <person name="Barry K."/>
            <person name="Futrell-Griggs M."/>
            <person name="Abernathy B."/>
            <person name="Du J."/>
            <person name="Tian Z."/>
            <person name="Zhu L."/>
            <person name="Gill N."/>
            <person name="Joshi T."/>
            <person name="Libault M."/>
            <person name="Sethuraman A."/>
            <person name="Zhang X.-C."/>
            <person name="Shinozaki K."/>
            <person name="Nguyen H.T."/>
            <person name="Wing R.A."/>
            <person name="Cregan P."/>
            <person name="Specht J."/>
            <person name="Grimwood J."/>
            <person name="Rokhsar D."/>
            <person name="Stacey G."/>
            <person name="Shoemaker R.C."/>
            <person name="Jackson S.A."/>
        </authorList>
    </citation>
    <scope>NUCLEOTIDE SEQUENCE</scope>
    <source>
        <strain evidence="2">cv. Williams 82</strain>
        <tissue evidence="1">Callus</tissue>
    </source>
</reference>
<dbReference type="SUPFAM" id="SSF53098">
    <property type="entry name" value="Ribonuclease H-like"/>
    <property type="match status" value="1"/>
</dbReference>
<dbReference type="EMBL" id="CM000844">
    <property type="protein sequence ID" value="KRH28261.1"/>
    <property type="molecule type" value="Genomic_DNA"/>
</dbReference>
<dbReference type="Proteomes" id="UP000008827">
    <property type="component" value="Chromosome 11"/>
</dbReference>
<reference evidence="2" key="2">
    <citation type="submission" date="2018-02" db="UniProtKB">
        <authorList>
            <consortium name="EnsemblPlants"/>
        </authorList>
    </citation>
    <scope>IDENTIFICATION</scope>
    <source>
        <strain evidence="2">Williams 82</strain>
    </source>
</reference>
<proteinExistence type="predicted"/>
<evidence type="ECO:0008006" key="4">
    <source>
        <dbReference type="Google" id="ProtNLM"/>
    </source>
</evidence>
<evidence type="ECO:0000313" key="1">
    <source>
        <dbReference type="EMBL" id="KRH28261.1"/>
    </source>
</evidence>
<dbReference type="InterPro" id="IPR012337">
    <property type="entry name" value="RNaseH-like_sf"/>
</dbReference>
<keyword evidence="3" id="KW-1185">Reference proteome</keyword>
<dbReference type="Gramene" id="KRH28261">
    <property type="protein sequence ID" value="KRH28261"/>
    <property type="gene ID" value="GLYMA_11G041500"/>
</dbReference>
<sequence length="98" mass="11605">MEAKSWWLVHGTHAPTLQKIALKNLSTYSFIHSIKRNKMNLDRAEDLVFVHNNLRFFQEISHIIIKKKLKRGTLQEMSLDHLIKIRFLKLLNLSLDEP</sequence>
<dbReference type="EnsemblPlants" id="KRH28261">
    <property type="protein sequence ID" value="KRH28261"/>
    <property type="gene ID" value="GLYMA_11G041500"/>
</dbReference>
<evidence type="ECO:0000313" key="2">
    <source>
        <dbReference type="EnsemblPlants" id="KRH28261"/>
    </source>
</evidence>
<gene>
    <name evidence="1" type="ORF">GLYMA_11G041500</name>
</gene>
<accession>A0A0R0HLF2</accession>